<accession>A0A158R635</accession>
<dbReference type="STRING" id="451379.A0A158R635"/>
<organism evidence="12 13">
    <name type="scientific">Syphacia muris</name>
    <dbReference type="NCBI Taxonomy" id="451379"/>
    <lineage>
        <taxon>Eukaryota</taxon>
        <taxon>Metazoa</taxon>
        <taxon>Ecdysozoa</taxon>
        <taxon>Nematoda</taxon>
        <taxon>Chromadorea</taxon>
        <taxon>Rhabditida</taxon>
        <taxon>Spirurina</taxon>
        <taxon>Oxyuridomorpha</taxon>
        <taxon>Oxyuroidea</taxon>
        <taxon>Oxyuridae</taxon>
        <taxon>Syphacia</taxon>
    </lineage>
</organism>
<keyword evidence="1" id="KW-0245">EGF-like domain</keyword>
<feature type="binding site" evidence="9">
    <location>
        <position position="182"/>
    </location>
    <ligand>
        <name>Zn(2+)</name>
        <dbReference type="ChEBI" id="CHEBI:29105"/>
        <note>catalytic</note>
    </ligand>
</feature>
<protein>
    <recommendedName>
        <fullName evidence="10">Metalloendopeptidase</fullName>
        <ecNumber evidence="10">3.4.24.-</ecNumber>
    </recommendedName>
</protein>
<reference evidence="13" key="1">
    <citation type="submission" date="2016-04" db="UniProtKB">
        <authorList>
            <consortium name="WormBaseParasite"/>
        </authorList>
    </citation>
    <scope>IDENTIFICATION</scope>
</reference>
<evidence type="ECO:0000256" key="10">
    <source>
        <dbReference type="RuleBase" id="RU361183"/>
    </source>
</evidence>
<keyword evidence="4 9" id="KW-0378">Hydrolase</keyword>
<dbReference type="GO" id="GO:0004222">
    <property type="term" value="F:metalloendopeptidase activity"/>
    <property type="evidence" value="ECO:0007669"/>
    <property type="project" value="UniProtKB-UniRule"/>
</dbReference>
<keyword evidence="8" id="KW-0325">Glycoprotein</keyword>
<evidence type="ECO:0000256" key="3">
    <source>
        <dbReference type="ARBA" id="ARBA00022723"/>
    </source>
</evidence>
<dbReference type="Gene3D" id="3.40.390.10">
    <property type="entry name" value="Collagenase (Catalytic Domain)"/>
    <property type="match status" value="1"/>
</dbReference>
<evidence type="ECO:0000256" key="9">
    <source>
        <dbReference type="PROSITE-ProRule" id="PRU01211"/>
    </source>
</evidence>
<name>A0A158R635_9BILA</name>
<dbReference type="GO" id="GO:0018996">
    <property type="term" value="P:molting cycle, collagen and cuticulin-based cuticle"/>
    <property type="evidence" value="ECO:0007669"/>
    <property type="project" value="UniProtKB-ARBA"/>
</dbReference>
<evidence type="ECO:0000256" key="6">
    <source>
        <dbReference type="ARBA" id="ARBA00023049"/>
    </source>
</evidence>
<keyword evidence="2 9" id="KW-0645">Protease</keyword>
<feature type="domain" description="Peptidase M12A" evidence="11">
    <location>
        <begin position="93"/>
        <end position="282"/>
    </location>
</feature>
<sequence length="459" mass="52205">MMDEVSRYSDVHHHQFQDYGSVQRLLHAFFNAMSGDHTRLLQMNDGTEIGRNRPMANSLFESDIVLTVDQLKGIVLGERDRRKNKSGRRSKRKVITGGVYRWPKNFHFVFLENWRHIIRESIRFWERETCVRWNENGHGVDGVIFVKGAGCYSSVGRTGGRQLISIGQGCGSIGIITHEIGHSLGFWHEQSRPDRDNFIRIISENIAKGTEGNFVKFTSLESDDLGVPFDFGSVMHYGPLAFTKDWKDITIETKDKRYSHTIGQRHGPSFIDVKQVNRLYCYDHCEISSLNCHNGGYPDPNNCTRCKCPMGLGGRLCEFLGDCGGELKATKGMKTLTYQGRNKCYWRIKSKNSRIRLVIDSVFLNCETTCQSFLEIKHNSYTHLDSGDPLPKPHAPHVPTWVPGREDRDFYSSSLRPGPIETFILNAIPQIRDPNRPIETIASIVTDYTVGTLLGARKS</sequence>
<dbReference type="GO" id="GO:0008270">
    <property type="term" value="F:zinc ion binding"/>
    <property type="evidence" value="ECO:0007669"/>
    <property type="project" value="UniProtKB-UniRule"/>
</dbReference>
<dbReference type="AlphaFoldDB" id="A0A158R635"/>
<dbReference type="PRINTS" id="PR00480">
    <property type="entry name" value="ASTACIN"/>
</dbReference>
<evidence type="ECO:0000256" key="8">
    <source>
        <dbReference type="ARBA" id="ARBA00023180"/>
    </source>
</evidence>
<dbReference type="PANTHER" id="PTHR10127:SF898">
    <property type="entry name" value="ZINC METALLOPROTEINASE NAS-30"/>
    <property type="match status" value="1"/>
</dbReference>
<feature type="binding site" evidence="9">
    <location>
        <position position="178"/>
    </location>
    <ligand>
        <name>Zn(2+)</name>
        <dbReference type="ChEBI" id="CHEBI:29105"/>
        <note>catalytic</note>
    </ligand>
</feature>
<evidence type="ECO:0000256" key="4">
    <source>
        <dbReference type="ARBA" id="ARBA00022801"/>
    </source>
</evidence>
<dbReference type="InterPro" id="IPR001506">
    <property type="entry name" value="Peptidase_M12A"/>
</dbReference>
<dbReference type="InterPro" id="IPR034035">
    <property type="entry name" value="Astacin-like_dom"/>
</dbReference>
<evidence type="ECO:0000256" key="2">
    <source>
        <dbReference type="ARBA" id="ARBA00022670"/>
    </source>
</evidence>
<evidence type="ECO:0000313" key="12">
    <source>
        <dbReference type="Proteomes" id="UP000046393"/>
    </source>
</evidence>
<evidence type="ECO:0000313" key="13">
    <source>
        <dbReference type="WBParaSite" id="SMUV_0000929801-mRNA-1"/>
    </source>
</evidence>
<dbReference type="Pfam" id="PF01400">
    <property type="entry name" value="Astacin"/>
    <property type="match status" value="1"/>
</dbReference>
<comment type="caution">
    <text evidence="9">Lacks conserved residue(s) required for the propagation of feature annotation.</text>
</comment>
<dbReference type="PROSITE" id="PS51864">
    <property type="entry name" value="ASTACIN"/>
    <property type="match status" value="1"/>
</dbReference>
<keyword evidence="12" id="KW-1185">Reference proteome</keyword>
<dbReference type="CDD" id="cd04280">
    <property type="entry name" value="ZnMc_astacin_like"/>
    <property type="match status" value="1"/>
</dbReference>
<keyword evidence="5 9" id="KW-0862">Zinc</keyword>
<dbReference type="InterPro" id="IPR006026">
    <property type="entry name" value="Peptidase_Metallo"/>
</dbReference>
<keyword evidence="7" id="KW-1015">Disulfide bond</keyword>
<dbReference type="InterPro" id="IPR024079">
    <property type="entry name" value="MetalloPept_cat_dom_sf"/>
</dbReference>
<dbReference type="SUPFAM" id="SSF55486">
    <property type="entry name" value="Metalloproteases ('zincins'), catalytic domain"/>
    <property type="match status" value="1"/>
</dbReference>
<dbReference type="GO" id="GO:0006508">
    <property type="term" value="P:proteolysis"/>
    <property type="evidence" value="ECO:0007669"/>
    <property type="project" value="UniProtKB-KW"/>
</dbReference>
<dbReference type="FunFam" id="3.40.390.10:FF:000028">
    <property type="entry name" value="Zinc metalloproteinase"/>
    <property type="match status" value="1"/>
</dbReference>
<evidence type="ECO:0000256" key="1">
    <source>
        <dbReference type="ARBA" id="ARBA00022536"/>
    </source>
</evidence>
<dbReference type="SMART" id="SM00235">
    <property type="entry name" value="ZnMc"/>
    <property type="match status" value="1"/>
</dbReference>
<dbReference type="WBParaSite" id="SMUV_0000929801-mRNA-1">
    <property type="protein sequence ID" value="SMUV_0000929801-mRNA-1"/>
    <property type="gene ID" value="SMUV_0000929801"/>
</dbReference>
<feature type="binding site" evidence="9">
    <location>
        <position position="188"/>
    </location>
    <ligand>
        <name>Zn(2+)</name>
        <dbReference type="ChEBI" id="CHEBI:29105"/>
        <note>catalytic</note>
    </ligand>
</feature>
<evidence type="ECO:0000256" key="7">
    <source>
        <dbReference type="ARBA" id="ARBA00023157"/>
    </source>
</evidence>
<dbReference type="Proteomes" id="UP000046393">
    <property type="component" value="Unplaced"/>
</dbReference>
<evidence type="ECO:0000259" key="11">
    <source>
        <dbReference type="PROSITE" id="PS51864"/>
    </source>
</evidence>
<keyword evidence="6 9" id="KW-0482">Metalloprotease</keyword>
<feature type="active site" evidence="9">
    <location>
        <position position="179"/>
    </location>
</feature>
<proteinExistence type="predicted"/>
<comment type="cofactor">
    <cofactor evidence="9 10">
        <name>Zn(2+)</name>
        <dbReference type="ChEBI" id="CHEBI:29105"/>
    </cofactor>
    <text evidence="9 10">Binds 1 zinc ion per subunit.</text>
</comment>
<keyword evidence="3 9" id="KW-0479">Metal-binding</keyword>
<evidence type="ECO:0000256" key="5">
    <source>
        <dbReference type="ARBA" id="ARBA00022833"/>
    </source>
</evidence>
<dbReference type="PANTHER" id="PTHR10127">
    <property type="entry name" value="DISCOIDIN, CUB, EGF, LAMININ , AND ZINC METALLOPROTEASE DOMAIN CONTAINING"/>
    <property type="match status" value="1"/>
</dbReference>
<dbReference type="EC" id="3.4.24.-" evidence="10"/>